<keyword evidence="3" id="KW-1185">Reference proteome</keyword>
<dbReference type="InterPro" id="IPR002145">
    <property type="entry name" value="CopG"/>
</dbReference>
<evidence type="ECO:0000313" key="2">
    <source>
        <dbReference type="EMBL" id="RQG95570.1"/>
    </source>
</evidence>
<protein>
    <submittedName>
        <fullName evidence="2">Ribbon-helix-helix protein, CopG family</fullName>
    </submittedName>
</protein>
<name>A0A3N6MFN7_NATCH</name>
<dbReference type="SUPFAM" id="SSF47598">
    <property type="entry name" value="Ribbon-helix-helix"/>
    <property type="match status" value="1"/>
</dbReference>
<evidence type="ECO:0000259" key="1">
    <source>
        <dbReference type="Pfam" id="PF01402"/>
    </source>
</evidence>
<gene>
    <name evidence="2" type="ORF">EA472_21625</name>
</gene>
<dbReference type="OrthoDB" id="25654at2157"/>
<evidence type="ECO:0000313" key="3">
    <source>
        <dbReference type="Proteomes" id="UP000281431"/>
    </source>
</evidence>
<feature type="domain" description="Ribbon-helix-helix protein CopG" evidence="1">
    <location>
        <begin position="9"/>
        <end position="46"/>
    </location>
</feature>
<proteinExistence type="predicted"/>
<organism evidence="2 3">
    <name type="scientific">Natrarchaeobius chitinivorans</name>
    <dbReference type="NCBI Taxonomy" id="1679083"/>
    <lineage>
        <taxon>Archaea</taxon>
        <taxon>Methanobacteriati</taxon>
        <taxon>Methanobacteriota</taxon>
        <taxon>Stenosarchaea group</taxon>
        <taxon>Halobacteria</taxon>
        <taxon>Halobacteriales</taxon>
        <taxon>Natrialbaceae</taxon>
        <taxon>Natrarchaeobius</taxon>
    </lineage>
</organism>
<dbReference type="Gene3D" id="1.10.1220.10">
    <property type="entry name" value="Met repressor-like"/>
    <property type="match status" value="1"/>
</dbReference>
<dbReference type="CDD" id="cd22231">
    <property type="entry name" value="RHH_NikR_HicB-like"/>
    <property type="match status" value="1"/>
</dbReference>
<dbReference type="Pfam" id="PF01402">
    <property type="entry name" value="RHH_1"/>
    <property type="match status" value="1"/>
</dbReference>
<dbReference type="EMBL" id="REFZ01000033">
    <property type="protein sequence ID" value="RQG95570.1"/>
    <property type="molecule type" value="Genomic_DNA"/>
</dbReference>
<accession>A0A3N6MFN7</accession>
<dbReference type="GO" id="GO:0006355">
    <property type="term" value="P:regulation of DNA-templated transcription"/>
    <property type="evidence" value="ECO:0007669"/>
    <property type="project" value="InterPro"/>
</dbReference>
<comment type="caution">
    <text evidence="2">The sequence shown here is derived from an EMBL/GenBank/DDBJ whole genome shotgun (WGS) entry which is preliminary data.</text>
</comment>
<dbReference type="Proteomes" id="UP000281431">
    <property type="component" value="Unassembled WGS sequence"/>
</dbReference>
<dbReference type="AlphaFoldDB" id="A0A3N6MFN7"/>
<reference evidence="2 3" key="1">
    <citation type="submission" date="2018-10" db="EMBL/GenBank/DDBJ databases">
        <title>Natrarchaeobius chitinivorans gen. nov., sp. nov., and Natrarchaeobius haloalkaliphilus sp. nov., alkaliphilic, chitin-utilizing haloarchaea from hypersaline alkaline lakes.</title>
        <authorList>
            <person name="Sorokin D.Y."/>
            <person name="Elcheninov A.G."/>
            <person name="Kostrikina N.A."/>
            <person name="Bale N.J."/>
            <person name="Sinninghe Damste J.S."/>
            <person name="Khijniak T.V."/>
            <person name="Kublanov I.V."/>
            <person name="Toshchakov S.V."/>
        </authorList>
    </citation>
    <scope>NUCLEOTIDE SEQUENCE [LARGE SCALE GENOMIC DNA]</scope>
    <source>
        <strain evidence="2 3">AArcht7</strain>
    </source>
</reference>
<dbReference type="InterPro" id="IPR013321">
    <property type="entry name" value="Arc_rbn_hlx_hlx"/>
</dbReference>
<dbReference type="InterPro" id="IPR010985">
    <property type="entry name" value="Ribbon_hlx_hlx"/>
</dbReference>
<sequence>MPEDDRSSERTQVRMEQTLLDLIDESMAKQGFNSRSEFIRQSVRESVYERDTRTTAGGQLRHVMLNHDKSGIDEESRKRLVREGKVFYHGADAGEATSYDVVLQRKENNPDVDGDPAKQDGPVTLRKMEKLRRDGGLVYLRGNLSLADVEFGRIVYIPPGTPIQVEIVGEGNDAVPLKTMQGKYPVDAPEADLPVSPGQYTVHELHDENKRSVINAFREQWAADADPQATTMPWEKSGLY</sequence>